<dbReference type="EC" id="2.3.-.-" evidence="2"/>
<dbReference type="PANTHER" id="PTHR43792:SF1">
    <property type="entry name" value="N-ACETYLTRANSFERASE DOMAIN-CONTAINING PROTEIN"/>
    <property type="match status" value="1"/>
</dbReference>
<dbReference type="PANTHER" id="PTHR43792">
    <property type="entry name" value="GNAT FAMILY, PUTATIVE (AFU_ORTHOLOGUE AFUA_3G00765)-RELATED-RELATED"/>
    <property type="match status" value="1"/>
</dbReference>
<dbReference type="RefSeq" id="WP_340271484.1">
    <property type="nucleotide sequence ID" value="NZ_JBBEOG010000011.1"/>
</dbReference>
<dbReference type="Gene3D" id="3.40.630.30">
    <property type="match status" value="1"/>
</dbReference>
<dbReference type="InterPro" id="IPR016181">
    <property type="entry name" value="Acyl_CoA_acyltransferase"/>
</dbReference>
<gene>
    <name evidence="2" type="ORF">ACFPJ6_04090</name>
</gene>
<comment type="caution">
    <text evidence="2">The sequence shown here is derived from an EMBL/GenBank/DDBJ whole genome shotgun (WGS) entry which is preliminary data.</text>
</comment>
<dbReference type="InterPro" id="IPR000182">
    <property type="entry name" value="GNAT_dom"/>
</dbReference>
<proteinExistence type="predicted"/>
<evidence type="ECO:0000313" key="2">
    <source>
        <dbReference type="EMBL" id="MFC5379966.1"/>
    </source>
</evidence>
<dbReference type="SUPFAM" id="SSF55729">
    <property type="entry name" value="Acyl-CoA N-acyltransferases (Nat)"/>
    <property type="match status" value="1"/>
</dbReference>
<evidence type="ECO:0000259" key="1">
    <source>
        <dbReference type="PROSITE" id="PS51186"/>
    </source>
</evidence>
<feature type="domain" description="N-acetyltransferase" evidence="1">
    <location>
        <begin position="12"/>
        <end position="181"/>
    </location>
</feature>
<dbReference type="Proteomes" id="UP001596122">
    <property type="component" value="Unassembled WGS sequence"/>
</dbReference>
<dbReference type="EMBL" id="JBHSLD010000004">
    <property type="protein sequence ID" value="MFC5379966.1"/>
    <property type="molecule type" value="Genomic_DNA"/>
</dbReference>
<keyword evidence="2" id="KW-0808">Transferase</keyword>
<accession>A0ABW0GLI6</accession>
<dbReference type="GO" id="GO:0016746">
    <property type="term" value="F:acyltransferase activity"/>
    <property type="evidence" value="ECO:0007669"/>
    <property type="project" value="UniProtKB-KW"/>
</dbReference>
<name>A0ABW0GLI6_9MICO</name>
<sequence length="196" mass="22774">MAAVPVRRTERLVLRGFTDADRDPFAALNADPEVMEHFPAPYDRQRSDAFVDRVLARWAERQYGLWALERSDTGEFIGYTGLWPAEFEAPFTPAVEVGWRLARAHWGQGFATEAALESLRYGFDDLGLDEIVSFTARTNERSWRVMERIGLRRDAAGDFEHPSVPLGHRVRPHVLYRLRREDWARHQRLPRSRRNA</sequence>
<dbReference type="PROSITE" id="PS51186">
    <property type="entry name" value="GNAT"/>
    <property type="match status" value="1"/>
</dbReference>
<dbReference type="Pfam" id="PF13302">
    <property type="entry name" value="Acetyltransf_3"/>
    <property type="match status" value="1"/>
</dbReference>
<keyword evidence="2" id="KW-0012">Acyltransferase</keyword>
<protein>
    <submittedName>
        <fullName evidence="2">GNAT family N-acetyltransferase</fullName>
        <ecNumber evidence="2">2.3.-.-</ecNumber>
    </submittedName>
</protein>
<evidence type="ECO:0000313" key="3">
    <source>
        <dbReference type="Proteomes" id="UP001596122"/>
    </source>
</evidence>
<reference evidence="3" key="1">
    <citation type="journal article" date="2019" name="Int. J. Syst. Evol. Microbiol.">
        <title>The Global Catalogue of Microorganisms (GCM) 10K type strain sequencing project: providing services to taxonomists for standard genome sequencing and annotation.</title>
        <authorList>
            <consortium name="The Broad Institute Genomics Platform"/>
            <consortium name="The Broad Institute Genome Sequencing Center for Infectious Disease"/>
            <person name="Wu L."/>
            <person name="Ma J."/>
        </authorList>
    </citation>
    <scope>NUCLEOTIDE SEQUENCE [LARGE SCALE GENOMIC DNA]</scope>
    <source>
        <strain evidence="3">CCUG 43114</strain>
    </source>
</reference>
<organism evidence="2 3">
    <name type="scientific">Aquipuribacter nitratireducens</name>
    <dbReference type="NCBI Taxonomy" id="650104"/>
    <lineage>
        <taxon>Bacteria</taxon>
        <taxon>Bacillati</taxon>
        <taxon>Actinomycetota</taxon>
        <taxon>Actinomycetes</taxon>
        <taxon>Micrococcales</taxon>
        <taxon>Intrasporangiaceae</taxon>
        <taxon>Aquipuribacter</taxon>
    </lineage>
</organism>
<keyword evidence="3" id="KW-1185">Reference proteome</keyword>
<dbReference type="InterPro" id="IPR051531">
    <property type="entry name" value="N-acetyltransferase"/>
</dbReference>